<dbReference type="Proteomes" id="UP000502756">
    <property type="component" value="Chromosome"/>
</dbReference>
<evidence type="ECO:0000313" key="4">
    <source>
        <dbReference type="EMBL" id="QJW89450.1"/>
    </source>
</evidence>
<keyword evidence="1" id="KW-0732">Signal</keyword>
<feature type="domain" description="Beta-lactamase-related" evidence="2">
    <location>
        <begin position="25"/>
        <end position="346"/>
    </location>
</feature>
<sequence>MRQRCRPLPLVALLLLLQPLHADDLDDYIRQQLRKRQIPGLSLAIIQDGKIVKAQSYGFTDKSGKTPLTTSTLFQAGSISKSVAAVGALRLVEEGKLSLDEDVNAKLRTWKVPENDFTRDKKVTLRGLLSHTTGLTVHGFPGYEAGSPIPTVVQILDGAPPANTAPVRVDFVPGSRWRYSGGGYTVMQQLMLDVTGKSFPQYMQETVLGPLKMTASTYEQPLPADKAQATATGHSGYRSLVKGRWHIYPEMAAAGLWTTPSDLARFAISIQNAFAGKPGAVLSREMTQQMLTDQKDNDGLGVFLEGKGPAMRFGHNGRDEGFDALMTAGVETGQGVVIMINANDNSQMLGRILDAVARKYHWAGYTSKMPAARTAAQVHPNRLAALEGRYEFANNRIITFKAENDRLYTLADGFIDEEFVPESTTRFASMDRDAFVTFSPNAQGEVTELVWKSGKDERKIPRIGPLFHTIKPKPDPNPPRTRQIETALKAMSEGGKALEETAGVTAGARRDFSRGSGELAGFKSMTFVGVEDVSGRGIERHESPVGQVLAYKLLTDMTQRYVIVHLTPEGLVTDYDVVPE</sequence>
<dbReference type="InterPro" id="IPR001466">
    <property type="entry name" value="Beta-lactam-related"/>
</dbReference>
<keyword evidence="4" id="KW-0378">Hydrolase</keyword>
<dbReference type="EMBL" id="CP053435">
    <property type="protein sequence ID" value="QJW89450.1"/>
    <property type="molecule type" value="Genomic_DNA"/>
</dbReference>
<proteinExistence type="predicted"/>
<dbReference type="Pfam" id="PF11954">
    <property type="entry name" value="DUF3471"/>
    <property type="match status" value="1"/>
</dbReference>
<keyword evidence="5" id="KW-1185">Reference proteome</keyword>
<dbReference type="GO" id="GO:0016787">
    <property type="term" value="F:hydrolase activity"/>
    <property type="evidence" value="ECO:0007669"/>
    <property type="project" value="UniProtKB-KW"/>
</dbReference>
<dbReference type="PANTHER" id="PTHR46825:SF12">
    <property type="entry name" value="PENICILLIN-BINDING PROTEIN 4"/>
    <property type="match status" value="1"/>
</dbReference>
<dbReference type="SUPFAM" id="SSF56601">
    <property type="entry name" value="beta-lactamase/transpeptidase-like"/>
    <property type="match status" value="1"/>
</dbReference>
<dbReference type="InterPro" id="IPR012338">
    <property type="entry name" value="Beta-lactam/transpept-like"/>
</dbReference>
<dbReference type="Pfam" id="PF00144">
    <property type="entry name" value="Beta-lactamase"/>
    <property type="match status" value="1"/>
</dbReference>
<dbReference type="RefSeq" id="WP_171739289.1">
    <property type="nucleotide sequence ID" value="NZ_CP053435.1"/>
</dbReference>
<dbReference type="KEGG" id="stae:HNV11_08670"/>
<organism evidence="4 5">
    <name type="scientific">Spirosoma taeanense</name>
    <dbReference type="NCBI Taxonomy" id="2735870"/>
    <lineage>
        <taxon>Bacteria</taxon>
        <taxon>Pseudomonadati</taxon>
        <taxon>Bacteroidota</taxon>
        <taxon>Cytophagia</taxon>
        <taxon>Cytophagales</taxon>
        <taxon>Cytophagaceae</taxon>
        <taxon>Spirosoma</taxon>
    </lineage>
</organism>
<evidence type="ECO:0000259" key="3">
    <source>
        <dbReference type="Pfam" id="PF11954"/>
    </source>
</evidence>
<accession>A0A6M5Y863</accession>
<dbReference type="PANTHER" id="PTHR46825">
    <property type="entry name" value="D-ALANYL-D-ALANINE-CARBOXYPEPTIDASE/ENDOPEPTIDASE AMPH"/>
    <property type="match status" value="1"/>
</dbReference>
<dbReference type="InterPro" id="IPR050491">
    <property type="entry name" value="AmpC-like"/>
</dbReference>
<gene>
    <name evidence="4" type="ORF">HNV11_08670</name>
</gene>
<protein>
    <submittedName>
        <fullName evidence="4">Serine hydrolase</fullName>
    </submittedName>
</protein>
<evidence type="ECO:0000313" key="5">
    <source>
        <dbReference type="Proteomes" id="UP000502756"/>
    </source>
</evidence>
<dbReference type="InterPro" id="IPR021860">
    <property type="entry name" value="Peptidase_S12_Pab87-rel_C"/>
</dbReference>
<name>A0A6M5Y863_9BACT</name>
<feature type="signal peptide" evidence="1">
    <location>
        <begin position="1"/>
        <end position="22"/>
    </location>
</feature>
<feature type="chain" id="PRO_5026943733" evidence="1">
    <location>
        <begin position="23"/>
        <end position="580"/>
    </location>
</feature>
<evidence type="ECO:0000256" key="1">
    <source>
        <dbReference type="SAM" id="SignalP"/>
    </source>
</evidence>
<reference evidence="4 5" key="1">
    <citation type="submission" date="2020-05" db="EMBL/GenBank/DDBJ databases">
        <title>Genome sequencing of Spirosoma sp. TS118.</title>
        <authorList>
            <person name="Lee J.-H."/>
            <person name="Jeong S."/>
            <person name="Zhao L."/>
            <person name="Jung J.-H."/>
            <person name="Kim M.-K."/>
            <person name="Lim S."/>
        </authorList>
    </citation>
    <scope>NUCLEOTIDE SEQUENCE [LARGE SCALE GENOMIC DNA]</scope>
    <source>
        <strain evidence="4 5">TS118</strain>
    </source>
</reference>
<feature type="domain" description="Peptidase S12 Pab87-related C-terminal" evidence="3">
    <location>
        <begin position="373"/>
        <end position="452"/>
    </location>
</feature>
<dbReference type="Gene3D" id="3.40.710.10">
    <property type="entry name" value="DD-peptidase/beta-lactamase superfamily"/>
    <property type="match status" value="1"/>
</dbReference>
<evidence type="ECO:0000259" key="2">
    <source>
        <dbReference type="Pfam" id="PF00144"/>
    </source>
</evidence>
<dbReference type="AlphaFoldDB" id="A0A6M5Y863"/>